<dbReference type="AlphaFoldDB" id="A0AA38FPV7"/>
<accession>A0AA38FPV7</accession>
<protein>
    <submittedName>
        <fullName evidence="1">Uncharacterized protein</fullName>
    </submittedName>
</protein>
<comment type="caution">
    <text evidence="1">The sequence shown here is derived from an EMBL/GenBank/DDBJ whole genome shotgun (WGS) entry which is preliminary data.</text>
</comment>
<proteinExistence type="predicted"/>
<reference evidence="1 2" key="1">
    <citation type="journal article" date="2021" name="Nat. Plants">
        <title>The Taxus genome provides insights into paclitaxel biosynthesis.</title>
        <authorList>
            <person name="Xiong X."/>
            <person name="Gou J."/>
            <person name="Liao Q."/>
            <person name="Li Y."/>
            <person name="Zhou Q."/>
            <person name="Bi G."/>
            <person name="Li C."/>
            <person name="Du R."/>
            <person name="Wang X."/>
            <person name="Sun T."/>
            <person name="Guo L."/>
            <person name="Liang H."/>
            <person name="Lu P."/>
            <person name="Wu Y."/>
            <person name="Zhang Z."/>
            <person name="Ro D.K."/>
            <person name="Shang Y."/>
            <person name="Huang S."/>
            <person name="Yan J."/>
        </authorList>
    </citation>
    <scope>NUCLEOTIDE SEQUENCE [LARGE SCALE GENOMIC DNA]</scope>
    <source>
        <strain evidence="1">Ta-2019</strain>
    </source>
</reference>
<organism evidence="1 2">
    <name type="scientific">Taxus chinensis</name>
    <name type="common">Chinese yew</name>
    <name type="synonym">Taxus wallichiana var. chinensis</name>
    <dbReference type="NCBI Taxonomy" id="29808"/>
    <lineage>
        <taxon>Eukaryota</taxon>
        <taxon>Viridiplantae</taxon>
        <taxon>Streptophyta</taxon>
        <taxon>Embryophyta</taxon>
        <taxon>Tracheophyta</taxon>
        <taxon>Spermatophyta</taxon>
        <taxon>Pinopsida</taxon>
        <taxon>Pinidae</taxon>
        <taxon>Conifers II</taxon>
        <taxon>Cupressales</taxon>
        <taxon>Taxaceae</taxon>
        <taxon>Taxus</taxon>
    </lineage>
</organism>
<sequence length="163" mass="18438">MCPVQVKITDYSNSHYELHGRANFSYEQPSVSKAPLVLSNVVLDLDKDLEDFVVSNDETIEYVDDVVTAAYEDALSVYIEDQMLVDGWKESNLSGSLESHLENDSSEVKILGYNMDIHVNYHMDVDDTIPTPFDGSVVEIVPFENMRLKYGMDEAQFSSVKLE</sequence>
<evidence type="ECO:0000313" key="2">
    <source>
        <dbReference type="Proteomes" id="UP000824469"/>
    </source>
</evidence>
<feature type="non-terminal residue" evidence="1">
    <location>
        <position position="163"/>
    </location>
</feature>
<keyword evidence="2" id="KW-1185">Reference proteome</keyword>
<evidence type="ECO:0000313" key="1">
    <source>
        <dbReference type="EMBL" id="KAH9307844.1"/>
    </source>
</evidence>
<dbReference type="Proteomes" id="UP000824469">
    <property type="component" value="Unassembled WGS sequence"/>
</dbReference>
<gene>
    <name evidence="1" type="ORF">KI387_035755</name>
</gene>
<name>A0AA38FPV7_TAXCH</name>
<dbReference type="EMBL" id="JAHRHJ020000007">
    <property type="protein sequence ID" value="KAH9307844.1"/>
    <property type="molecule type" value="Genomic_DNA"/>
</dbReference>